<dbReference type="Pfam" id="PF12266">
    <property type="entry name" value="DUF3613"/>
    <property type="match status" value="1"/>
</dbReference>
<reference evidence="3 4" key="1">
    <citation type="submission" date="2020-06" db="EMBL/GenBank/DDBJ databases">
        <title>Pseudomonas eucalypticola sp. nov., an endophyte of Eucalyptus dunnii leaves with biocontrol ability of eucalyptus leaf blight.</title>
        <authorList>
            <person name="Liu Y."/>
            <person name="Song Z."/>
            <person name="Zeng H."/>
            <person name="Lu M."/>
            <person name="Wang X."/>
            <person name="Lian X."/>
            <person name="Zhang Q."/>
        </authorList>
    </citation>
    <scope>NUCLEOTIDE SEQUENCE [LARGE SCALE GENOMIC DNA]</scope>
    <source>
        <strain evidence="3 4">NP-1</strain>
    </source>
</reference>
<dbReference type="AlphaFoldDB" id="A0A7D5D4L5"/>
<evidence type="ECO:0000256" key="2">
    <source>
        <dbReference type="SAM" id="SignalP"/>
    </source>
</evidence>
<evidence type="ECO:0000313" key="4">
    <source>
        <dbReference type="Proteomes" id="UP000509568"/>
    </source>
</evidence>
<dbReference type="EMBL" id="CP056030">
    <property type="protein sequence ID" value="QKZ02879.1"/>
    <property type="molecule type" value="Genomic_DNA"/>
</dbReference>
<gene>
    <name evidence="3" type="ORF">HWQ56_03290</name>
</gene>
<evidence type="ECO:0000256" key="1">
    <source>
        <dbReference type="SAM" id="MobiDB-lite"/>
    </source>
</evidence>
<evidence type="ECO:0000313" key="3">
    <source>
        <dbReference type="EMBL" id="QKZ02879.1"/>
    </source>
</evidence>
<dbReference type="RefSeq" id="WP_176569775.1">
    <property type="nucleotide sequence ID" value="NZ_CP056030.1"/>
</dbReference>
<keyword evidence="2" id="KW-0732">Signal</keyword>
<feature type="signal peptide" evidence="2">
    <location>
        <begin position="1"/>
        <end position="19"/>
    </location>
</feature>
<accession>A0A7D5D4L5</accession>
<sequence>MRINLGLLVLTLAWVPAWAIQPGPSSAPQQGTEQWLQLQSSGQVASRNPQATTAIEHEAAMRRWLESYTLKIPQWYRDEDSGKIGK</sequence>
<name>A0A7D5D4L5_9PSED</name>
<dbReference type="KEGG" id="pez:HWQ56_03290"/>
<dbReference type="InterPro" id="IPR022053">
    <property type="entry name" value="DUF3613"/>
</dbReference>
<protein>
    <submittedName>
        <fullName evidence="3">DUF3613 domain-containing protein</fullName>
    </submittedName>
</protein>
<organism evidence="3 4">
    <name type="scientific">Pseudomonas eucalypticola</name>
    <dbReference type="NCBI Taxonomy" id="2599595"/>
    <lineage>
        <taxon>Bacteria</taxon>
        <taxon>Pseudomonadati</taxon>
        <taxon>Pseudomonadota</taxon>
        <taxon>Gammaproteobacteria</taxon>
        <taxon>Pseudomonadales</taxon>
        <taxon>Pseudomonadaceae</taxon>
        <taxon>Pseudomonas</taxon>
    </lineage>
</organism>
<keyword evidence="4" id="KW-1185">Reference proteome</keyword>
<feature type="chain" id="PRO_5028978215" evidence="2">
    <location>
        <begin position="20"/>
        <end position="86"/>
    </location>
</feature>
<dbReference type="Proteomes" id="UP000509568">
    <property type="component" value="Chromosome"/>
</dbReference>
<proteinExistence type="predicted"/>
<feature type="region of interest" description="Disordered" evidence="1">
    <location>
        <begin position="23"/>
        <end position="51"/>
    </location>
</feature>